<keyword evidence="3" id="KW-1185">Reference proteome</keyword>
<feature type="compositionally biased region" description="Basic and acidic residues" evidence="1">
    <location>
        <begin position="698"/>
        <end position="726"/>
    </location>
</feature>
<evidence type="ECO:0000256" key="1">
    <source>
        <dbReference type="SAM" id="MobiDB-lite"/>
    </source>
</evidence>
<feature type="region of interest" description="Disordered" evidence="1">
    <location>
        <begin position="794"/>
        <end position="827"/>
    </location>
</feature>
<sequence>MAADLTRLAQESPEWCLASDVKLLAWLKGFSQEVTQRTELLTGRIEALSHDASVAQADLRNVFTSLHQLSNTQFIEQRVQDEDEISAPSSPPPQRASRPPIAPGPESFEQNVVPKYREAVEIAWRVLKSADCPSTSQPLETNSTRDEGLRSGPSSTSQTREAGLERIRRREWLDRPLPLILGTDAFLADEFCGLPPPDTEEYRPPLTESYERERREGHFAGPREDQVPSVPEKGGEKGLDSQSEGGDVEDGWTQISSRKDYSEVEPAVSAALNFRAMLEEALRGPSGIYEDVSSPSTRRPTHEGESDPATSASHDEAPGATNRESHDATKSTKDLLNKRGGGSEASMSSRSHGERRSASGFLEETKQGLESQREGDGAQSSGSTGPQDKAKRVVFSEDAHEERPVGFKGGEGRQAESAEQADGPSGKSTERSYGAFGDDWDNEEFSFGSSTSKKGKPSYTLDLDDLFKRKPRTAPLPNGSDSSSGTFGEGAFQGPAESQVSSNGLGWGLGGSSQASGGVGPQTVKTGSGVGLGGKNAAMDAVTAALKQRQAASKGSPEKPSENWVSQSVSADWVRTPSADVLGEPVSVDFEDDRAVLDETGVWSPSLTNPPLRTELSFGPVEDHTEGGEATGREQDRSGAEEPSDVRKSEDLGRLRNGDDWEAEASDGFPAGGGRLHGRLEAETESVRAADSALREGAGFHKKGEENTEADRAKMRSEDTGGKGDSETAQVTVREPGGNGGETGSGRLFGVRNDRAETKGGEASTSGGQNLGFGKGGARSKLFGDSDEEDDCGLPLFGGKLGQRPGGKRRGLFEDSDEEAGGLGFGRRSTGLFGNGYGLAKDGLGGQKQSTGLFGDSEKATGGLFSSDRGEGDVSSARAAKSAAEGSPKSDAAKAARKADEGLFGAPQQQTALSADLFGDDEEDGDLFGLSGLGRHSRDKAGFGEAGPKRTTGISAFLESTYSSDEEDPWEGRLAKLKEGQD</sequence>
<feature type="compositionally biased region" description="Basic and acidic residues" evidence="1">
    <location>
        <begin position="970"/>
        <end position="982"/>
    </location>
</feature>
<dbReference type="STRING" id="105231.A0A1Y1I4R0"/>
<accession>A0A1Y1I4R0</accession>
<dbReference type="OrthoDB" id="751084at2759"/>
<feature type="compositionally biased region" description="Polar residues" evidence="1">
    <location>
        <begin position="132"/>
        <end position="142"/>
    </location>
</feature>
<feature type="region of interest" description="Disordered" evidence="1">
    <location>
        <begin position="283"/>
        <end position="750"/>
    </location>
</feature>
<feature type="region of interest" description="Disordered" evidence="1">
    <location>
        <begin position="80"/>
        <end position="112"/>
    </location>
</feature>
<dbReference type="EMBL" id="DF237186">
    <property type="protein sequence ID" value="GAQ85483.1"/>
    <property type="molecule type" value="Genomic_DNA"/>
</dbReference>
<dbReference type="Proteomes" id="UP000054558">
    <property type="component" value="Unassembled WGS sequence"/>
</dbReference>
<feature type="region of interest" description="Disordered" evidence="1">
    <location>
        <begin position="844"/>
        <end position="908"/>
    </location>
</feature>
<name>A0A1Y1I4R0_KLENI</name>
<feature type="region of interest" description="Disordered" evidence="1">
    <location>
        <begin position="930"/>
        <end position="982"/>
    </location>
</feature>
<feature type="compositionally biased region" description="Basic and acidic residues" evidence="1">
    <location>
        <begin position="891"/>
        <end position="901"/>
    </location>
</feature>
<gene>
    <name evidence="2" type="ORF">KFL_002370170</name>
</gene>
<feature type="region of interest" description="Disordered" evidence="1">
    <location>
        <begin position="132"/>
        <end position="163"/>
    </location>
</feature>
<feature type="compositionally biased region" description="Basic and acidic residues" evidence="1">
    <location>
        <begin position="621"/>
        <end position="659"/>
    </location>
</feature>
<feature type="compositionally biased region" description="Basic and acidic residues" evidence="1">
    <location>
        <begin position="210"/>
        <end position="226"/>
    </location>
</feature>
<dbReference type="OMA" id="GHNKPRG"/>
<feature type="compositionally biased region" description="Basic and acidic residues" evidence="1">
    <location>
        <begin position="351"/>
        <end position="376"/>
    </location>
</feature>
<feature type="compositionally biased region" description="Polar residues" evidence="1">
    <location>
        <begin position="952"/>
        <end position="963"/>
    </location>
</feature>
<evidence type="ECO:0000313" key="3">
    <source>
        <dbReference type="Proteomes" id="UP000054558"/>
    </source>
</evidence>
<feature type="region of interest" description="Disordered" evidence="1">
    <location>
        <begin position="210"/>
        <end position="264"/>
    </location>
</feature>
<reference evidence="2 3" key="1">
    <citation type="journal article" date="2014" name="Nat. Commun.">
        <title>Klebsormidium flaccidum genome reveals primary factors for plant terrestrial adaptation.</title>
        <authorList>
            <person name="Hori K."/>
            <person name="Maruyama F."/>
            <person name="Fujisawa T."/>
            <person name="Togashi T."/>
            <person name="Yamamoto N."/>
            <person name="Seo M."/>
            <person name="Sato S."/>
            <person name="Yamada T."/>
            <person name="Mori H."/>
            <person name="Tajima N."/>
            <person name="Moriyama T."/>
            <person name="Ikeuchi M."/>
            <person name="Watanabe M."/>
            <person name="Wada H."/>
            <person name="Kobayashi K."/>
            <person name="Saito M."/>
            <person name="Masuda T."/>
            <person name="Sasaki-Sekimoto Y."/>
            <person name="Mashiguchi K."/>
            <person name="Awai K."/>
            <person name="Shimojima M."/>
            <person name="Masuda S."/>
            <person name="Iwai M."/>
            <person name="Nobusawa T."/>
            <person name="Narise T."/>
            <person name="Kondo S."/>
            <person name="Saito H."/>
            <person name="Sato R."/>
            <person name="Murakawa M."/>
            <person name="Ihara Y."/>
            <person name="Oshima-Yamada Y."/>
            <person name="Ohtaka K."/>
            <person name="Satoh M."/>
            <person name="Sonobe K."/>
            <person name="Ishii M."/>
            <person name="Ohtani R."/>
            <person name="Kanamori-Sato M."/>
            <person name="Honoki R."/>
            <person name="Miyazaki D."/>
            <person name="Mochizuki H."/>
            <person name="Umetsu J."/>
            <person name="Higashi K."/>
            <person name="Shibata D."/>
            <person name="Kamiya Y."/>
            <person name="Sato N."/>
            <person name="Nakamura Y."/>
            <person name="Tabata S."/>
            <person name="Ida S."/>
            <person name="Kurokawa K."/>
            <person name="Ohta H."/>
        </authorList>
    </citation>
    <scope>NUCLEOTIDE SEQUENCE [LARGE SCALE GENOMIC DNA]</scope>
    <source>
        <strain evidence="2 3">NIES-2285</strain>
    </source>
</reference>
<feature type="compositionally biased region" description="Basic and acidic residues" evidence="1">
    <location>
        <begin position="678"/>
        <end position="688"/>
    </location>
</feature>
<feature type="compositionally biased region" description="Basic and acidic residues" evidence="1">
    <location>
        <begin position="313"/>
        <end position="337"/>
    </location>
</feature>
<protein>
    <submittedName>
        <fullName evidence="2">Uncharacterized protein</fullName>
    </submittedName>
</protein>
<dbReference type="AlphaFoldDB" id="A0A1Y1I4R0"/>
<feature type="compositionally biased region" description="Basic and acidic residues" evidence="1">
    <location>
        <begin position="388"/>
        <end position="416"/>
    </location>
</feature>
<organism evidence="2 3">
    <name type="scientific">Klebsormidium nitens</name>
    <name type="common">Green alga</name>
    <name type="synonym">Ulothrix nitens</name>
    <dbReference type="NCBI Taxonomy" id="105231"/>
    <lineage>
        <taxon>Eukaryota</taxon>
        <taxon>Viridiplantae</taxon>
        <taxon>Streptophyta</taxon>
        <taxon>Klebsormidiophyceae</taxon>
        <taxon>Klebsormidiales</taxon>
        <taxon>Klebsormidiaceae</taxon>
        <taxon>Klebsormidium</taxon>
    </lineage>
</organism>
<proteinExistence type="predicted"/>
<evidence type="ECO:0000313" key="2">
    <source>
        <dbReference type="EMBL" id="GAQ85483.1"/>
    </source>
</evidence>